<accession>A0ABR5I5L9</accession>
<dbReference type="InterPro" id="IPR054202">
    <property type="entry name" value="DUF6907"/>
</dbReference>
<evidence type="ECO:0000313" key="1">
    <source>
        <dbReference type="EMBL" id="KMS81807.1"/>
    </source>
</evidence>
<keyword evidence="2" id="KW-1185">Reference proteome</keyword>
<dbReference type="RefSeq" id="WP_048571752.1">
    <property type="nucleotide sequence ID" value="NZ_LFEH01000002.1"/>
</dbReference>
<proteinExistence type="predicted"/>
<name>A0ABR5I5L9_STRLW</name>
<reference evidence="1 2" key="1">
    <citation type="submission" date="2015-06" db="EMBL/GenBank/DDBJ databases">
        <title>Draft genome sequence of Streptomyces leeuwenhoekii C58, which produces the novel lasso peptide, chaxapeptin.</title>
        <authorList>
            <person name="Yi Y."/>
            <person name="Hai D."/>
            <person name="Jaspars M."/>
            <person name="Sheng H."/>
            <person name="Rateb M.E."/>
            <person name="Bull A."/>
            <person name="Goodfellow M."/>
            <person name="Asenjo J.A."/>
            <person name="Ebel R."/>
        </authorList>
    </citation>
    <scope>NUCLEOTIDE SEQUENCE [LARGE SCALE GENOMIC DNA]</scope>
    <source>
        <strain evidence="1 2">C58</strain>
    </source>
</reference>
<evidence type="ECO:0000313" key="2">
    <source>
        <dbReference type="Proteomes" id="UP000037274"/>
    </source>
</evidence>
<protein>
    <recommendedName>
        <fullName evidence="3">Secreted Protein</fullName>
    </recommendedName>
</protein>
<sequence length="183" mass="20093">MNAISQPIAALAGSIPSQPAAPAIEQQPAAAQPGYRLVPAAIGRRKETASVVLIECPSWCTEDHVENWNRYIEDVTHYSDMSSGVGVPTFLNEDVNQFCWWSRVEADPSSSDPRMRAAHVLVGDDSRDEARLTPEMADEMADELVAWAAHLRQQARIVRLANQGDSDPDMDEALRRVREGGAV</sequence>
<dbReference type="Pfam" id="PF21848">
    <property type="entry name" value="DUF6907"/>
    <property type="match status" value="1"/>
</dbReference>
<dbReference type="EMBL" id="LFEH01000002">
    <property type="protein sequence ID" value="KMS81807.1"/>
    <property type="molecule type" value="Genomic_DNA"/>
</dbReference>
<gene>
    <name evidence="1" type="ORF">ACH49_01360</name>
</gene>
<comment type="caution">
    <text evidence="1">The sequence shown here is derived from an EMBL/GenBank/DDBJ whole genome shotgun (WGS) entry which is preliminary data.</text>
</comment>
<evidence type="ECO:0008006" key="3">
    <source>
        <dbReference type="Google" id="ProtNLM"/>
    </source>
</evidence>
<dbReference type="Proteomes" id="UP000037274">
    <property type="component" value="Unassembled WGS sequence"/>
</dbReference>
<organism evidence="1 2">
    <name type="scientific">Streptomyces leeuwenhoekii</name>
    <dbReference type="NCBI Taxonomy" id="1437453"/>
    <lineage>
        <taxon>Bacteria</taxon>
        <taxon>Bacillati</taxon>
        <taxon>Actinomycetota</taxon>
        <taxon>Actinomycetes</taxon>
        <taxon>Kitasatosporales</taxon>
        <taxon>Streptomycetaceae</taxon>
        <taxon>Streptomyces</taxon>
    </lineage>
</organism>